<evidence type="ECO:0000256" key="1">
    <source>
        <dbReference type="SAM" id="Phobius"/>
    </source>
</evidence>
<accession>A0A9N7YTF0</accession>
<feature type="transmembrane region" description="Helical" evidence="1">
    <location>
        <begin position="20"/>
        <end position="38"/>
    </location>
</feature>
<proteinExistence type="predicted"/>
<dbReference type="AlphaFoldDB" id="A0A9N7YTF0"/>
<reference evidence="2" key="1">
    <citation type="submission" date="2020-03" db="EMBL/GenBank/DDBJ databases">
        <authorList>
            <person name="Weist P."/>
        </authorList>
    </citation>
    <scope>NUCLEOTIDE SEQUENCE</scope>
</reference>
<protein>
    <submittedName>
        <fullName evidence="2">Uncharacterized protein</fullName>
    </submittedName>
</protein>
<evidence type="ECO:0000313" key="2">
    <source>
        <dbReference type="EMBL" id="CAB1436820.1"/>
    </source>
</evidence>
<keyword evidence="3" id="KW-1185">Reference proteome</keyword>
<sequence>MYRPNIVAPSPISPRHRRLGVWPASTFFFGGGVLVRWASLVRGAFFLLDRGGLSVAGVEGGRVRRTAATTLDACRALLADHLRDQITSEGAPHAMEGSPSGRLGWRLAADLQLVRTRGIRRFNYNKASRRPTVGVDAM</sequence>
<keyword evidence="1" id="KW-0472">Membrane</keyword>
<comment type="caution">
    <text evidence="2">The sequence shown here is derived from an EMBL/GenBank/DDBJ whole genome shotgun (WGS) entry which is preliminary data.</text>
</comment>
<evidence type="ECO:0000313" key="3">
    <source>
        <dbReference type="Proteomes" id="UP001153269"/>
    </source>
</evidence>
<keyword evidence="1" id="KW-0812">Transmembrane</keyword>
<dbReference type="EMBL" id="CADEAL010001946">
    <property type="protein sequence ID" value="CAB1436820.1"/>
    <property type="molecule type" value="Genomic_DNA"/>
</dbReference>
<dbReference type="Proteomes" id="UP001153269">
    <property type="component" value="Unassembled WGS sequence"/>
</dbReference>
<organism evidence="2 3">
    <name type="scientific">Pleuronectes platessa</name>
    <name type="common">European plaice</name>
    <dbReference type="NCBI Taxonomy" id="8262"/>
    <lineage>
        <taxon>Eukaryota</taxon>
        <taxon>Metazoa</taxon>
        <taxon>Chordata</taxon>
        <taxon>Craniata</taxon>
        <taxon>Vertebrata</taxon>
        <taxon>Euteleostomi</taxon>
        <taxon>Actinopterygii</taxon>
        <taxon>Neopterygii</taxon>
        <taxon>Teleostei</taxon>
        <taxon>Neoteleostei</taxon>
        <taxon>Acanthomorphata</taxon>
        <taxon>Carangaria</taxon>
        <taxon>Pleuronectiformes</taxon>
        <taxon>Pleuronectoidei</taxon>
        <taxon>Pleuronectidae</taxon>
        <taxon>Pleuronectes</taxon>
    </lineage>
</organism>
<name>A0A9N7YTF0_PLEPL</name>
<keyword evidence="1" id="KW-1133">Transmembrane helix</keyword>
<gene>
    <name evidence="2" type="ORF">PLEPLA_LOCUS24853</name>
</gene>